<dbReference type="Pfam" id="PF13407">
    <property type="entry name" value="Peripla_BP_4"/>
    <property type="match status" value="1"/>
</dbReference>
<comment type="subunit">
    <text evidence="8">The ABC transporter complex is composed of one ATP-binding protein (MglA), two transmembrane proteins (MglC) and a solute-binding protein (MglB).</text>
</comment>
<protein>
    <recommendedName>
        <fullName evidence="9">D-galactose/methyl-galactoside binding periplasmic protein MglB</fullName>
    </recommendedName>
</protein>
<comment type="subcellular location">
    <subcellularLocation>
        <location evidence="1">Cell envelope</location>
    </subcellularLocation>
</comment>
<dbReference type="Gene3D" id="3.40.50.2300">
    <property type="match status" value="2"/>
</dbReference>
<keyword evidence="7" id="KW-0106">Calcium</keyword>
<dbReference type="PANTHER" id="PTHR30036:SF2">
    <property type="entry name" value="D-GALACTOSE_METHYL-GALACTOSIDE BINDING PERIPLASMIC PROTEIN MGLB"/>
    <property type="match status" value="1"/>
</dbReference>
<dbReference type="InterPro" id="IPR025997">
    <property type="entry name" value="SBP_2_dom"/>
</dbReference>
<dbReference type="Proteomes" id="UP001549106">
    <property type="component" value="Unassembled WGS sequence"/>
</dbReference>
<keyword evidence="12" id="KW-1185">Reference proteome</keyword>
<evidence type="ECO:0000313" key="11">
    <source>
        <dbReference type="EMBL" id="MET3749877.1"/>
    </source>
</evidence>
<evidence type="ECO:0000256" key="8">
    <source>
        <dbReference type="ARBA" id="ARBA00034323"/>
    </source>
</evidence>
<evidence type="ECO:0000256" key="4">
    <source>
        <dbReference type="ARBA" id="ARBA00022723"/>
    </source>
</evidence>
<evidence type="ECO:0000256" key="9">
    <source>
        <dbReference type="ARBA" id="ARBA00034344"/>
    </source>
</evidence>
<dbReference type="SUPFAM" id="SSF53822">
    <property type="entry name" value="Periplasmic binding protein-like I"/>
    <property type="match status" value="1"/>
</dbReference>
<keyword evidence="6" id="KW-0574">Periplasm</keyword>
<dbReference type="InterPro" id="IPR050555">
    <property type="entry name" value="Bact_Solute-Bind_Prot2"/>
</dbReference>
<accession>A0ABV2M3A1</accession>
<dbReference type="CDD" id="cd01539">
    <property type="entry name" value="PBP1_GGBP"/>
    <property type="match status" value="1"/>
</dbReference>
<dbReference type="RefSeq" id="WP_257464320.1">
    <property type="nucleotide sequence ID" value="NZ_JANJZT010000006.1"/>
</dbReference>
<sequence length="355" mass="39543">MNREKRTWVLAGICCMTVVFSGCSGSKKTAEIQPQSIKIGVSVYDQYDTFMSEIISQLQSYAREKEKDWGISITLNIQNADQSQFTQNDQMENFIEEGCDLACINLVDRTDASIIIEKAKSNHVPVIFFNRELVEEDLERWEELYYVGADAFESGQLQGEILVEQCEQDFVSIDTNGDGILQYVMLEGEAGHNDSMVRSMSVINKITESGYTVEKLDDEIANWNRDQASTKMTPFLNSYGSEIEVILANNDDMALGAADALKARGMDSQSDDWPVILGVDGTDVGLKAVEKGELLGTVLNDAKGQARGMLELAGSLILKKDLSPEYTLQDGKYIRLPYQKVTAENVSEIQSRQSE</sequence>
<dbReference type="EMBL" id="JBEPMJ010000006">
    <property type="protein sequence ID" value="MET3749877.1"/>
    <property type="molecule type" value="Genomic_DNA"/>
</dbReference>
<name>A0ABV2M3A1_9FIRM</name>
<evidence type="ECO:0000313" key="12">
    <source>
        <dbReference type="Proteomes" id="UP001549106"/>
    </source>
</evidence>
<organism evidence="11 12">
    <name type="scientific">Blautia caecimuris</name>
    <dbReference type="NCBI Taxonomy" id="1796615"/>
    <lineage>
        <taxon>Bacteria</taxon>
        <taxon>Bacillati</taxon>
        <taxon>Bacillota</taxon>
        <taxon>Clostridia</taxon>
        <taxon>Lachnospirales</taxon>
        <taxon>Lachnospiraceae</taxon>
        <taxon>Blautia</taxon>
    </lineage>
</organism>
<evidence type="ECO:0000256" key="5">
    <source>
        <dbReference type="ARBA" id="ARBA00022729"/>
    </source>
</evidence>
<comment type="caution">
    <text evidence="11">The sequence shown here is derived from an EMBL/GenBank/DDBJ whole genome shotgun (WGS) entry which is preliminary data.</text>
</comment>
<dbReference type="InterPro" id="IPR044085">
    <property type="entry name" value="MglB-like_PBP1"/>
</dbReference>
<dbReference type="InterPro" id="IPR028082">
    <property type="entry name" value="Peripla_BP_I"/>
</dbReference>
<dbReference type="PROSITE" id="PS51257">
    <property type="entry name" value="PROKAR_LIPOPROTEIN"/>
    <property type="match status" value="1"/>
</dbReference>
<gene>
    <name evidence="11" type="ORF">ABID24_001112</name>
</gene>
<evidence type="ECO:0000256" key="7">
    <source>
        <dbReference type="ARBA" id="ARBA00022837"/>
    </source>
</evidence>
<evidence type="ECO:0000259" key="10">
    <source>
        <dbReference type="Pfam" id="PF13407"/>
    </source>
</evidence>
<evidence type="ECO:0000256" key="1">
    <source>
        <dbReference type="ARBA" id="ARBA00004196"/>
    </source>
</evidence>
<evidence type="ECO:0000256" key="3">
    <source>
        <dbReference type="ARBA" id="ARBA00022597"/>
    </source>
</evidence>
<keyword evidence="4" id="KW-0479">Metal-binding</keyword>
<keyword evidence="3" id="KW-0762">Sugar transport</keyword>
<keyword evidence="5" id="KW-0732">Signal</keyword>
<evidence type="ECO:0000256" key="2">
    <source>
        <dbReference type="ARBA" id="ARBA00022448"/>
    </source>
</evidence>
<proteinExistence type="predicted"/>
<keyword evidence="2" id="KW-0813">Transport</keyword>
<reference evidence="11 12" key="1">
    <citation type="submission" date="2024-06" db="EMBL/GenBank/DDBJ databases">
        <title>Genomic Encyclopedia of Type Strains, Phase IV (KMG-IV): sequencing the most valuable type-strain genomes for metagenomic binning, comparative biology and taxonomic classification.</title>
        <authorList>
            <person name="Goeker M."/>
        </authorList>
    </citation>
    <scope>NUCLEOTIDE SEQUENCE [LARGE SCALE GENOMIC DNA]</scope>
    <source>
        <strain evidence="11 12">DSM 29492</strain>
    </source>
</reference>
<feature type="domain" description="Periplasmic binding protein" evidence="10">
    <location>
        <begin position="39"/>
        <end position="319"/>
    </location>
</feature>
<evidence type="ECO:0000256" key="6">
    <source>
        <dbReference type="ARBA" id="ARBA00022764"/>
    </source>
</evidence>
<dbReference type="PANTHER" id="PTHR30036">
    <property type="entry name" value="D-XYLOSE-BINDING PERIPLASMIC PROTEIN"/>
    <property type="match status" value="1"/>
</dbReference>